<evidence type="ECO:0000259" key="3">
    <source>
        <dbReference type="PROSITE" id="PS50076"/>
    </source>
</evidence>
<proteinExistence type="predicted"/>
<dbReference type="AlphaFoldDB" id="A0A0D8Y0L9"/>
<keyword evidence="2" id="KW-0812">Transmembrane</keyword>
<dbReference type="PANTHER" id="PTHR44825:SF1">
    <property type="entry name" value="DNAJ HOMOLOG SUBFAMILY C MEMBER 4"/>
    <property type="match status" value="1"/>
</dbReference>
<sequence>MYGAWSRTCLFNQWSISECVKFIRRHVTLRQFSNYQCRIWCCDNNLVSIAFCVSVTLREFRLRFSNRLFVGKNKDYYEILGVSKDASQEEIKAAFYAKSKQLHPDKRDDGDTTANFVELKKAYDVLRRPVDRKAYDMKDNVSHEKCKNAYYQYKKHQERSWEWHRFRKSSTAPFGWSEYNRQSLDQWRFLLIWTIIGVIVVVVINFGYMFLLRVRDRRLSNLVDEYEIAKSFMRQSEFKDKKPNALEIHEIGQILKGNVDEAWRRQQENIEERNPNEIREEYRWFRAVQDVDNRRKMKEKKADELAGNQLKTKGLATD</sequence>
<reference evidence="5" key="2">
    <citation type="journal article" date="2016" name="Sci. Rep.">
        <title>Dictyocaulus viviparus genome, variome and transcriptome elucidate lungworm biology and support future intervention.</title>
        <authorList>
            <person name="McNulty S.N."/>
            <person name="Strube C."/>
            <person name="Rosa B.A."/>
            <person name="Martin J.C."/>
            <person name="Tyagi R."/>
            <person name="Choi Y.J."/>
            <person name="Wang Q."/>
            <person name="Hallsworth Pepin K."/>
            <person name="Zhang X."/>
            <person name="Ozersky P."/>
            <person name="Wilson R.K."/>
            <person name="Sternberg P.W."/>
            <person name="Gasser R.B."/>
            <person name="Mitreva M."/>
        </authorList>
    </citation>
    <scope>NUCLEOTIDE SEQUENCE [LARGE SCALE GENOMIC DNA]</scope>
    <source>
        <strain evidence="5">HannoverDv2000</strain>
    </source>
</reference>
<keyword evidence="5" id="KW-1185">Reference proteome</keyword>
<dbReference type="Pfam" id="PF00226">
    <property type="entry name" value="DnaJ"/>
    <property type="match status" value="1"/>
</dbReference>
<feature type="domain" description="J" evidence="3">
    <location>
        <begin position="75"/>
        <end position="139"/>
    </location>
</feature>
<dbReference type="OrthoDB" id="552049at2759"/>
<dbReference type="PROSITE" id="PS50076">
    <property type="entry name" value="DNAJ_2"/>
    <property type="match status" value="1"/>
</dbReference>
<keyword evidence="2" id="KW-0472">Membrane</keyword>
<dbReference type="EMBL" id="KN716277">
    <property type="protein sequence ID" value="KJH48161.1"/>
    <property type="molecule type" value="Genomic_DNA"/>
</dbReference>
<dbReference type="InterPro" id="IPR001623">
    <property type="entry name" value="DnaJ_domain"/>
</dbReference>
<organism evidence="4 5">
    <name type="scientific">Dictyocaulus viviparus</name>
    <name type="common">Bovine lungworm</name>
    <dbReference type="NCBI Taxonomy" id="29172"/>
    <lineage>
        <taxon>Eukaryota</taxon>
        <taxon>Metazoa</taxon>
        <taxon>Ecdysozoa</taxon>
        <taxon>Nematoda</taxon>
        <taxon>Chromadorea</taxon>
        <taxon>Rhabditida</taxon>
        <taxon>Rhabditina</taxon>
        <taxon>Rhabditomorpha</taxon>
        <taxon>Strongyloidea</taxon>
        <taxon>Metastrongylidae</taxon>
        <taxon>Dictyocaulus</taxon>
    </lineage>
</organism>
<evidence type="ECO:0000256" key="1">
    <source>
        <dbReference type="SAM" id="MobiDB-lite"/>
    </source>
</evidence>
<feature type="transmembrane region" description="Helical" evidence="2">
    <location>
        <begin position="190"/>
        <end position="211"/>
    </location>
</feature>
<dbReference type="STRING" id="29172.A0A0D8Y0L9"/>
<dbReference type="SUPFAM" id="SSF46565">
    <property type="entry name" value="Chaperone J-domain"/>
    <property type="match status" value="1"/>
</dbReference>
<dbReference type="PANTHER" id="PTHR44825">
    <property type="match status" value="1"/>
</dbReference>
<reference evidence="4 5" key="1">
    <citation type="submission" date="2013-11" db="EMBL/GenBank/DDBJ databases">
        <title>Draft genome of the bovine lungworm Dictyocaulus viviparus.</title>
        <authorList>
            <person name="Mitreva M."/>
        </authorList>
    </citation>
    <scope>NUCLEOTIDE SEQUENCE [LARGE SCALE GENOMIC DNA]</scope>
    <source>
        <strain evidence="4 5">HannoverDv2000</strain>
    </source>
</reference>
<evidence type="ECO:0000256" key="2">
    <source>
        <dbReference type="SAM" id="Phobius"/>
    </source>
</evidence>
<dbReference type="InterPro" id="IPR052763">
    <property type="entry name" value="DnaJ_C4"/>
</dbReference>
<name>A0A0D8Y0L9_DICVI</name>
<dbReference type="SMART" id="SM00271">
    <property type="entry name" value="DnaJ"/>
    <property type="match status" value="1"/>
</dbReference>
<gene>
    <name evidence="4" type="ORF">DICVIV_05730</name>
</gene>
<accession>A0A0D8Y0L9</accession>
<feature type="region of interest" description="Disordered" evidence="1">
    <location>
        <begin position="298"/>
        <end position="318"/>
    </location>
</feature>
<dbReference type="CDD" id="cd06257">
    <property type="entry name" value="DnaJ"/>
    <property type="match status" value="1"/>
</dbReference>
<dbReference type="PRINTS" id="PR00625">
    <property type="entry name" value="JDOMAIN"/>
</dbReference>
<protein>
    <submittedName>
        <fullName evidence="4">DnaJ domain protein</fullName>
    </submittedName>
</protein>
<evidence type="ECO:0000313" key="5">
    <source>
        <dbReference type="Proteomes" id="UP000053766"/>
    </source>
</evidence>
<evidence type="ECO:0000313" key="4">
    <source>
        <dbReference type="EMBL" id="KJH48161.1"/>
    </source>
</evidence>
<keyword evidence="2" id="KW-1133">Transmembrane helix</keyword>
<dbReference type="Proteomes" id="UP000053766">
    <property type="component" value="Unassembled WGS sequence"/>
</dbReference>
<dbReference type="Gene3D" id="1.10.287.110">
    <property type="entry name" value="DnaJ domain"/>
    <property type="match status" value="1"/>
</dbReference>
<dbReference type="InterPro" id="IPR036869">
    <property type="entry name" value="J_dom_sf"/>
</dbReference>